<name>A0A2C6L0F7_9APIC</name>
<dbReference type="RefSeq" id="XP_067923115.1">
    <property type="nucleotide sequence ID" value="XM_068064910.1"/>
</dbReference>
<organism evidence="1 2">
    <name type="scientific">Cystoisospora suis</name>
    <dbReference type="NCBI Taxonomy" id="483139"/>
    <lineage>
        <taxon>Eukaryota</taxon>
        <taxon>Sar</taxon>
        <taxon>Alveolata</taxon>
        <taxon>Apicomplexa</taxon>
        <taxon>Conoidasida</taxon>
        <taxon>Coccidia</taxon>
        <taxon>Eucoccidiorida</taxon>
        <taxon>Eimeriorina</taxon>
        <taxon>Sarcocystidae</taxon>
        <taxon>Cystoisospora</taxon>
    </lineage>
</organism>
<keyword evidence="2" id="KW-1185">Reference proteome</keyword>
<dbReference type="Proteomes" id="UP000221165">
    <property type="component" value="Unassembled WGS sequence"/>
</dbReference>
<reference evidence="1 2" key="1">
    <citation type="journal article" date="2017" name="Int. J. Parasitol.">
        <title>The genome of the protozoan parasite Cystoisospora suis and a reverse vaccinology approach to identify vaccine candidates.</title>
        <authorList>
            <person name="Palmieri N."/>
            <person name="Shrestha A."/>
            <person name="Ruttkowski B."/>
            <person name="Beck T."/>
            <person name="Vogl C."/>
            <person name="Tomley F."/>
            <person name="Blake D.P."/>
            <person name="Joachim A."/>
        </authorList>
    </citation>
    <scope>NUCLEOTIDE SEQUENCE [LARGE SCALE GENOMIC DNA]</scope>
    <source>
        <strain evidence="1 2">Wien I</strain>
    </source>
</reference>
<dbReference type="EMBL" id="MIGC01002252">
    <property type="protein sequence ID" value="PHJ21433.1"/>
    <property type="molecule type" value="Genomic_DNA"/>
</dbReference>
<accession>A0A2C6L0F7</accession>
<proteinExistence type="predicted"/>
<gene>
    <name evidence="1" type="ORF">CSUI_004725</name>
</gene>
<sequence length="54" mass="6403">MRRLTTTSLLVARSLRRFVFGTADHELPFFSFSRLLPTCHMRHSFFMLSLHHVP</sequence>
<dbReference type="AlphaFoldDB" id="A0A2C6L0F7"/>
<protein>
    <submittedName>
        <fullName evidence="1">Uncharacterized protein</fullName>
    </submittedName>
</protein>
<evidence type="ECO:0000313" key="2">
    <source>
        <dbReference type="Proteomes" id="UP000221165"/>
    </source>
</evidence>
<feature type="non-terminal residue" evidence="1">
    <location>
        <position position="54"/>
    </location>
</feature>
<dbReference type="VEuPathDB" id="ToxoDB:CSUI_004725"/>
<comment type="caution">
    <text evidence="1">The sequence shown here is derived from an EMBL/GenBank/DDBJ whole genome shotgun (WGS) entry which is preliminary data.</text>
</comment>
<evidence type="ECO:0000313" key="1">
    <source>
        <dbReference type="EMBL" id="PHJ21433.1"/>
    </source>
</evidence>
<dbReference type="GeneID" id="94428121"/>